<dbReference type="GO" id="GO:0008703">
    <property type="term" value="F:5-amino-6-(5-phosphoribosylamino)uracil reductase activity"/>
    <property type="evidence" value="ECO:0007669"/>
    <property type="project" value="InterPro"/>
</dbReference>
<evidence type="ECO:0000259" key="1">
    <source>
        <dbReference type="Pfam" id="PF01872"/>
    </source>
</evidence>
<sequence length="196" mass="20814">MALLISSASTSLDGFVASPDDDPGPLFDWYSAGDVVVPNAGDLPPFHLTPTSAAHWRDWVTRLGCVLVGRRLFDLTDGWRGRHPLGVPVVVLTHRPPTGWDHPGTEDPTFATTVPEAVAAATAIAGERVVGVAAGEVATQLHAAGLLDEVRVDLVPVFLGRGRRYFTDPDAPVRLSGPSSVVVSEGVTHLSFPVRR</sequence>
<dbReference type="AlphaFoldDB" id="A0A7Y9DMM4"/>
<dbReference type="Proteomes" id="UP000521922">
    <property type="component" value="Unassembled WGS sequence"/>
</dbReference>
<dbReference type="InterPro" id="IPR024072">
    <property type="entry name" value="DHFR-like_dom_sf"/>
</dbReference>
<gene>
    <name evidence="2" type="ORF">BJ968_002952</name>
</gene>
<name>A0A7Y9DMM4_9ACTN</name>
<dbReference type="Pfam" id="PF01872">
    <property type="entry name" value="RibD_C"/>
    <property type="match status" value="1"/>
</dbReference>
<dbReference type="InterPro" id="IPR002734">
    <property type="entry name" value="RibDG_C"/>
</dbReference>
<dbReference type="SUPFAM" id="SSF53597">
    <property type="entry name" value="Dihydrofolate reductase-like"/>
    <property type="match status" value="1"/>
</dbReference>
<dbReference type="GO" id="GO:0009231">
    <property type="term" value="P:riboflavin biosynthetic process"/>
    <property type="evidence" value="ECO:0007669"/>
    <property type="project" value="InterPro"/>
</dbReference>
<dbReference type="RefSeq" id="WP_179753124.1">
    <property type="nucleotide sequence ID" value="NZ_BAAAGN010000010.1"/>
</dbReference>
<evidence type="ECO:0000313" key="3">
    <source>
        <dbReference type="Proteomes" id="UP000521922"/>
    </source>
</evidence>
<comment type="caution">
    <text evidence="2">The sequence shown here is derived from an EMBL/GenBank/DDBJ whole genome shotgun (WGS) entry which is preliminary data.</text>
</comment>
<dbReference type="EMBL" id="JACCBB010000001">
    <property type="protein sequence ID" value="NYD23412.1"/>
    <property type="molecule type" value="Genomic_DNA"/>
</dbReference>
<evidence type="ECO:0000313" key="2">
    <source>
        <dbReference type="EMBL" id="NYD23412.1"/>
    </source>
</evidence>
<organism evidence="2 3">
    <name type="scientific">Kineococcus aurantiacus</name>
    <dbReference type="NCBI Taxonomy" id="37633"/>
    <lineage>
        <taxon>Bacteria</taxon>
        <taxon>Bacillati</taxon>
        <taxon>Actinomycetota</taxon>
        <taxon>Actinomycetes</taxon>
        <taxon>Kineosporiales</taxon>
        <taxon>Kineosporiaceae</taxon>
        <taxon>Kineococcus</taxon>
    </lineage>
</organism>
<protein>
    <submittedName>
        <fullName evidence="2">Dihydrofolate reductase</fullName>
    </submittedName>
</protein>
<accession>A0A7Y9DMM4</accession>
<feature type="domain" description="Bacterial bifunctional deaminase-reductase C-terminal" evidence="1">
    <location>
        <begin position="4"/>
        <end position="187"/>
    </location>
</feature>
<reference evidence="2 3" key="1">
    <citation type="submission" date="2020-07" db="EMBL/GenBank/DDBJ databases">
        <title>Sequencing the genomes of 1000 actinobacteria strains.</title>
        <authorList>
            <person name="Klenk H.-P."/>
        </authorList>
    </citation>
    <scope>NUCLEOTIDE SEQUENCE [LARGE SCALE GENOMIC DNA]</scope>
    <source>
        <strain evidence="2 3">DSM 7487</strain>
    </source>
</reference>
<dbReference type="Gene3D" id="3.40.430.10">
    <property type="entry name" value="Dihydrofolate Reductase, subunit A"/>
    <property type="match status" value="1"/>
</dbReference>
<keyword evidence="3" id="KW-1185">Reference proteome</keyword>
<proteinExistence type="predicted"/>